<feature type="domain" description="Neutral/alkaline non-lysosomal ceramidase C-terminal" evidence="8">
    <location>
        <begin position="505"/>
        <end position="666"/>
    </location>
</feature>
<comment type="catalytic activity">
    <reaction evidence="5">
        <text>an N-acylsphing-4-enine + H2O = sphing-4-enine + a fatty acid</text>
        <dbReference type="Rhea" id="RHEA:20856"/>
        <dbReference type="ChEBI" id="CHEBI:15377"/>
        <dbReference type="ChEBI" id="CHEBI:28868"/>
        <dbReference type="ChEBI" id="CHEBI:52639"/>
        <dbReference type="ChEBI" id="CHEBI:57756"/>
        <dbReference type="EC" id="3.5.1.23"/>
    </reaction>
</comment>
<keyword evidence="2 5" id="KW-0378">Hydrolase</keyword>
<protein>
    <recommendedName>
        <fullName evidence="5">Neutral ceramidase</fullName>
        <ecNumber evidence="5">3.5.1.23</ecNumber>
    </recommendedName>
</protein>
<organism evidence="11 13">
    <name type="scientific">Phytophthora fragariae</name>
    <dbReference type="NCBI Taxonomy" id="53985"/>
    <lineage>
        <taxon>Eukaryota</taxon>
        <taxon>Sar</taxon>
        <taxon>Stramenopiles</taxon>
        <taxon>Oomycota</taxon>
        <taxon>Peronosporomycetes</taxon>
        <taxon>Peronosporales</taxon>
        <taxon>Peronosporaceae</taxon>
        <taxon>Phytophthora</taxon>
    </lineage>
</organism>
<dbReference type="GO" id="GO:0046512">
    <property type="term" value="P:sphingosine biosynthetic process"/>
    <property type="evidence" value="ECO:0007669"/>
    <property type="project" value="TreeGrafter"/>
</dbReference>
<feature type="binding site" evidence="4">
    <location>
        <position position="472"/>
    </location>
    <ligand>
        <name>Zn(2+)</name>
        <dbReference type="ChEBI" id="CHEBI:29105"/>
    </ligand>
</feature>
<dbReference type="GO" id="GO:0016020">
    <property type="term" value="C:membrane"/>
    <property type="evidence" value="ECO:0007669"/>
    <property type="project" value="GOC"/>
</dbReference>
<evidence type="ECO:0000259" key="8">
    <source>
        <dbReference type="Pfam" id="PF17048"/>
    </source>
</evidence>
<evidence type="ECO:0000256" key="6">
    <source>
        <dbReference type="SAM" id="SignalP"/>
    </source>
</evidence>
<sequence length="669" mass="71955">MLLRRLLIFLLSVVFAQHAAPYNIGIGKSDITGPAAEVIMMGFASTDESAAGILSRLYARAFLIEDPNTSKRIMFVHCDLHSVMQLVHQEVLAQLATKYNGVYTEQNVVLHATHTHAGPGGTAGYFLYDVSILGYISDNFDKIVSGILDAIDKAHNSVASGTIRWNKGEVTKGGKNRSPDAYLANPASERAKYSSNIDTTMRALQFFSSSGKLRGVLAFYPVHPTSLTAANLLISGDNKGYAEFLLEDELDDVIVGIGITNAGDVSPNLIDNGDGTFSGEGSTTIESAEIMGKRQYDTLSALIKGKSELVQGSVVAKLSYVDFSNVTLDGVKPTTNEPYAHRTCPAVVGQNFAAGTEDGRALSMFTEGNLKANVLFKTVGDVIKEAPQWVKDCQNANKVPLLTVGLMEPVPWVPNVLPVQVAKIGQFAIAVTNFEVTTMAGRRIRDTVKTALAGAGVTEVELSAISNAYAQYMTTKEEYLTQNYEGASTLFGPNQLAAVQQELARVAASVADSSVSLDVGPPPLQLNRSSLITLQTGVVFDSAPLLQTFNYVRTQPASSYAVGSVASAVFAGAHPKNALTLVSSFCDVQKLGSSGSYFTVLTDAHWDLRYHWERHLIAESKNTCEWNIRKGGRTSVAGTYRFVHRGYSKSLLGALTTYEGTSNTFTMTA</sequence>
<evidence type="ECO:0000256" key="3">
    <source>
        <dbReference type="PIRSR" id="PIRSR606823-1"/>
    </source>
</evidence>
<evidence type="ECO:0000256" key="4">
    <source>
        <dbReference type="PIRSR" id="PIRSR606823-2"/>
    </source>
</evidence>
<dbReference type="GO" id="GO:0005576">
    <property type="term" value="C:extracellular region"/>
    <property type="evidence" value="ECO:0007669"/>
    <property type="project" value="TreeGrafter"/>
</dbReference>
<dbReference type="AlphaFoldDB" id="A0A6A4ACJ4"/>
<dbReference type="EMBL" id="QXFZ01002425">
    <property type="protein sequence ID" value="KAE9077248.1"/>
    <property type="molecule type" value="Genomic_DNA"/>
</dbReference>
<dbReference type="EMBL" id="QXGD01000097">
    <property type="protein sequence ID" value="KAE9253227.1"/>
    <property type="molecule type" value="Genomic_DNA"/>
</dbReference>
<proteinExistence type="inferred from homology"/>
<dbReference type="GO" id="GO:0042759">
    <property type="term" value="P:long-chain fatty acid biosynthetic process"/>
    <property type="evidence" value="ECO:0007669"/>
    <property type="project" value="TreeGrafter"/>
</dbReference>
<dbReference type="GO" id="GO:0046872">
    <property type="term" value="F:metal ion binding"/>
    <property type="evidence" value="ECO:0007669"/>
    <property type="project" value="UniProtKB-KW"/>
</dbReference>
<dbReference type="Gene3D" id="2.60.40.2300">
    <property type="entry name" value="Neutral/alkaline non-lysosomal ceramidase, C-terminal domain"/>
    <property type="match status" value="1"/>
</dbReference>
<evidence type="ECO:0000313" key="13">
    <source>
        <dbReference type="Proteomes" id="UP000440367"/>
    </source>
</evidence>
<evidence type="ECO:0000259" key="7">
    <source>
        <dbReference type="Pfam" id="PF04734"/>
    </source>
</evidence>
<dbReference type="PANTHER" id="PTHR12670:SF1">
    <property type="entry name" value="NEUTRAL CERAMIDASE"/>
    <property type="match status" value="1"/>
</dbReference>
<dbReference type="EMBL" id="QXGF01000205">
    <property type="protein sequence ID" value="KAE8944407.1"/>
    <property type="molecule type" value="Genomic_DNA"/>
</dbReference>
<reference evidence="12 13" key="1">
    <citation type="submission" date="2018-08" db="EMBL/GenBank/DDBJ databases">
        <title>Genomic investigation of the strawberry pathogen Phytophthora fragariae indicates pathogenicity is determined by transcriptional variation in three key races.</title>
        <authorList>
            <person name="Adams T.M."/>
            <person name="Armitage A.D."/>
            <person name="Sobczyk M.K."/>
            <person name="Bates H.J."/>
            <person name="Dunwell J.M."/>
            <person name="Nellist C.F."/>
            <person name="Harrison R.J."/>
        </authorList>
    </citation>
    <scope>NUCLEOTIDE SEQUENCE [LARGE SCALE GENOMIC DNA]</scope>
    <source>
        <strain evidence="11 13">BC-1</strain>
        <strain evidence="10 14">NOV-71</strain>
        <strain evidence="9 12">NOV-9</strain>
    </source>
</reference>
<dbReference type="Pfam" id="PF17048">
    <property type="entry name" value="Ceramidse_alk_C"/>
    <property type="match status" value="1"/>
</dbReference>
<dbReference type="EC" id="3.5.1.23" evidence="5"/>
<evidence type="ECO:0000313" key="10">
    <source>
        <dbReference type="EMBL" id="KAE9077248.1"/>
    </source>
</evidence>
<dbReference type="Pfam" id="PF04734">
    <property type="entry name" value="Ceramidase_alk"/>
    <property type="match status" value="1"/>
</dbReference>
<feature type="binding site" evidence="4">
    <location>
        <position position="435"/>
    </location>
    <ligand>
        <name>Zn(2+)</name>
        <dbReference type="ChEBI" id="CHEBI:29105"/>
    </ligand>
</feature>
<evidence type="ECO:0000313" key="9">
    <source>
        <dbReference type="EMBL" id="KAE8944407.1"/>
    </source>
</evidence>
<keyword evidence="5" id="KW-0443">Lipid metabolism</keyword>
<dbReference type="InterPro" id="IPR031329">
    <property type="entry name" value="NEUT/ALK_ceramidase_N"/>
</dbReference>
<dbReference type="GO" id="GO:0046514">
    <property type="term" value="P:ceramide catabolic process"/>
    <property type="evidence" value="ECO:0007669"/>
    <property type="project" value="InterPro"/>
</dbReference>
<evidence type="ECO:0000256" key="1">
    <source>
        <dbReference type="ARBA" id="ARBA00009835"/>
    </source>
</evidence>
<dbReference type="Proteomes" id="UP000440367">
    <property type="component" value="Unassembled WGS sequence"/>
</dbReference>
<name>A0A6A4ACJ4_9STRA</name>
<evidence type="ECO:0000313" key="11">
    <source>
        <dbReference type="EMBL" id="KAE9253227.1"/>
    </source>
</evidence>
<keyword evidence="4" id="KW-0479">Metal-binding</keyword>
<dbReference type="PANTHER" id="PTHR12670">
    <property type="entry name" value="CERAMIDASE"/>
    <property type="match status" value="1"/>
</dbReference>
<evidence type="ECO:0000313" key="12">
    <source>
        <dbReference type="Proteomes" id="UP000429523"/>
    </source>
</evidence>
<dbReference type="InterPro" id="IPR038445">
    <property type="entry name" value="NCDase_C_sf"/>
</dbReference>
<comment type="cofactor">
    <cofactor evidence="4">
        <name>Zn(2+)</name>
        <dbReference type="ChEBI" id="CHEBI:29105"/>
    </cofactor>
    <text evidence="4">Binds 1 zinc ion per subunit.</text>
</comment>
<dbReference type="Proteomes" id="UP000441208">
    <property type="component" value="Unassembled WGS sequence"/>
</dbReference>
<dbReference type="InterPro" id="IPR006823">
    <property type="entry name" value="Ceramidase_alk"/>
</dbReference>
<evidence type="ECO:0000313" key="14">
    <source>
        <dbReference type="Proteomes" id="UP000441208"/>
    </source>
</evidence>
<comment type="similarity">
    <text evidence="1 5">Belongs to the neutral ceramidase family.</text>
</comment>
<comment type="caution">
    <text evidence="11">The sequence shown here is derived from an EMBL/GenBank/DDBJ whole genome shotgun (WGS) entry which is preliminary data.</text>
</comment>
<dbReference type="Proteomes" id="UP000429523">
    <property type="component" value="Unassembled WGS sequence"/>
</dbReference>
<accession>A0A6A4ACJ4</accession>
<evidence type="ECO:0000256" key="5">
    <source>
        <dbReference type="RuleBase" id="RU366019"/>
    </source>
</evidence>
<keyword evidence="4" id="KW-0862">Zinc</keyword>
<feature type="binding site" evidence="4">
    <location>
        <position position="223"/>
    </location>
    <ligand>
        <name>Zn(2+)</name>
        <dbReference type="ChEBI" id="CHEBI:29105"/>
    </ligand>
</feature>
<feature type="chain" id="PRO_5033524473" description="Neutral ceramidase" evidence="6">
    <location>
        <begin position="22"/>
        <end position="669"/>
    </location>
</feature>
<feature type="active site" description="Nucleophile" evidence="3">
    <location>
        <position position="266"/>
    </location>
</feature>
<feature type="signal peptide" evidence="6">
    <location>
        <begin position="1"/>
        <end position="21"/>
    </location>
</feature>
<keyword evidence="5" id="KW-0746">Sphingolipid metabolism</keyword>
<feature type="binding site" evidence="4">
    <location>
        <position position="114"/>
    </location>
    <ligand>
        <name>Zn(2+)</name>
        <dbReference type="ChEBI" id="CHEBI:29105"/>
    </ligand>
</feature>
<dbReference type="GO" id="GO:0017040">
    <property type="term" value="F:N-acylsphingosine amidohydrolase activity"/>
    <property type="evidence" value="ECO:0007669"/>
    <property type="project" value="UniProtKB-UniRule"/>
</dbReference>
<feature type="domain" description="Neutral/alkaline non-lysosomal ceramidase N-terminal" evidence="7">
    <location>
        <begin position="22"/>
        <end position="501"/>
    </location>
</feature>
<gene>
    <name evidence="11" type="ORF">PF002_g3451</name>
    <name evidence="10" type="ORF">PF007_g24315</name>
    <name evidence="9" type="ORF">PF009_g5913</name>
</gene>
<keyword evidence="6" id="KW-0732">Signal</keyword>
<evidence type="ECO:0000256" key="2">
    <source>
        <dbReference type="ARBA" id="ARBA00022801"/>
    </source>
</evidence>
<dbReference type="InterPro" id="IPR031331">
    <property type="entry name" value="NEUT/ALK_ceramidase_C"/>
</dbReference>